<organism evidence="3">
    <name type="scientific">Gulosibacter sediminis</name>
    <dbReference type="NCBI Taxonomy" id="1729695"/>
    <lineage>
        <taxon>Bacteria</taxon>
        <taxon>Bacillati</taxon>
        <taxon>Actinomycetota</taxon>
        <taxon>Actinomycetes</taxon>
        <taxon>Micrococcales</taxon>
        <taxon>Microbacteriaceae</taxon>
        <taxon>Gulosibacter</taxon>
    </lineage>
</organism>
<proteinExistence type="predicted"/>
<accession>A0ABY4N0M3</accession>
<feature type="region of interest" description="Disordered" evidence="1">
    <location>
        <begin position="1"/>
        <end position="53"/>
    </location>
</feature>
<evidence type="ECO:0000313" key="3">
    <source>
        <dbReference type="EMBL" id="UQN15584.1"/>
    </source>
</evidence>
<feature type="compositionally biased region" description="Gly residues" evidence="1">
    <location>
        <begin position="314"/>
        <end position="324"/>
    </location>
</feature>
<keyword evidence="2" id="KW-1133">Transmembrane helix</keyword>
<keyword evidence="2" id="KW-0472">Membrane</keyword>
<feature type="transmembrane region" description="Helical" evidence="2">
    <location>
        <begin position="60"/>
        <end position="80"/>
    </location>
</feature>
<protein>
    <submittedName>
        <fullName evidence="3">Uncharacterized protein</fullName>
    </submittedName>
</protein>
<gene>
    <name evidence="3" type="ORF">M3M28_03750</name>
</gene>
<dbReference type="EMBL" id="CP097160">
    <property type="protein sequence ID" value="UQN15584.1"/>
    <property type="molecule type" value="Genomic_DNA"/>
</dbReference>
<keyword evidence="2" id="KW-0812">Transmembrane</keyword>
<reference evidence="3" key="1">
    <citation type="submission" date="2022-05" db="EMBL/GenBank/DDBJ databases">
        <title>Complete genome sequence of toluene-degrading Gulosibacter sediminis strain ACHW.36C.</title>
        <authorList>
            <person name="Wai A.C."/>
            <person name="Lai G.K."/>
            <person name="Griffin S.D."/>
            <person name="Leung F.C."/>
        </authorList>
    </citation>
    <scope>NUCLEOTIDE SEQUENCE [LARGE SCALE GENOMIC DNA]</scope>
    <source>
        <strain evidence="3">ACHW.36C</strain>
    </source>
</reference>
<evidence type="ECO:0000256" key="2">
    <source>
        <dbReference type="SAM" id="Phobius"/>
    </source>
</evidence>
<feature type="compositionally biased region" description="Acidic residues" evidence="1">
    <location>
        <begin position="262"/>
        <end position="283"/>
    </location>
</feature>
<evidence type="ECO:0000256" key="1">
    <source>
        <dbReference type="SAM" id="MobiDB-lite"/>
    </source>
</evidence>
<feature type="region of interest" description="Disordered" evidence="1">
    <location>
        <begin position="244"/>
        <end position="324"/>
    </location>
</feature>
<feature type="compositionally biased region" description="Polar residues" evidence="1">
    <location>
        <begin position="11"/>
        <end position="20"/>
    </location>
</feature>
<sequence length="324" mass="33514">MARREGPDPFDQTSNDSLQVESGLFTSAGRDRGRTGASNARAAGGGPGARWRSSSQQRRVNLVTLLIVVLVVVIVLPMLISFVGANRREAIAAADAAGVQPVNVVVIDADVQAAADSSSPVLGAYAMSSAFVADETSDEMQQRIEAVSSSVIDNNAGETQSLSDDSISYFTGTYAPELVSMVPEHKANWSAMNWDTSTEIDTAAEQVNTALAGGQLDQIANAVIQLATALGDARDEHYANRVTYVAPSPTATPDPSPSATPEETEEPEETEAPEAPEETEEPTETGGIGGGGSDPEPPSDPVDPEPTQTSDDTGNGGGNGLGNG</sequence>
<name>A0ABY4N0M3_9MICO</name>